<reference evidence="1 2" key="1">
    <citation type="journal article" date="2019" name="Emerg. Microbes Infect.">
        <title>Comprehensive subspecies identification of 175 nontuberculous mycobacteria species based on 7547 genomic profiles.</title>
        <authorList>
            <person name="Matsumoto Y."/>
            <person name="Kinjo T."/>
            <person name="Motooka D."/>
            <person name="Nabeya D."/>
            <person name="Jung N."/>
            <person name="Uechi K."/>
            <person name="Horii T."/>
            <person name="Iida T."/>
            <person name="Fujita J."/>
            <person name="Nakamura S."/>
        </authorList>
    </citation>
    <scope>NUCLEOTIDE SEQUENCE [LARGE SCALE GENOMIC DNA]</scope>
    <source>
        <strain evidence="1 2">JCM 6399</strain>
    </source>
</reference>
<name>A0A9W4FE28_9MYCO</name>
<protein>
    <submittedName>
        <fullName evidence="1">Uncharacterized protein</fullName>
    </submittedName>
</protein>
<dbReference type="AlphaFoldDB" id="A0A9W4FE28"/>
<gene>
    <name evidence="1" type="ORF">MGALJ_10120</name>
</gene>
<dbReference type="EMBL" id="AP022601">
    <property type="protein sequence ID" value="BBY91343.1"/>
    <property type="molecule type" value="Genomic_DNA"/>
</dbReference>
<dbReference type="KEGG" id="mgau:MGALJ_10120"/>
<keyword evidence="2" id="KW-1185">Reference proteome</keyword>
<evidence type="ECO:0000313" key="1">
    <source>
        <dbReference type="EMBL" id="BBY91343.1"/>
    </source>
</evidence>
<evidence type="ECO:0000313" key="2">
    <source>
        <dbReference type="Proteomes" id="UP000465785"/>
    </source>
</evidence>
<proteinExistence type="predicted"/>
<dbReference type="Proteomes" id="UP000465785">
    <property type="component" value="Chromosome"/>
</dbReference>
<accession>A0A9W4FE28</accession>
<organism evidence="1 2">
    <name type="scientific">Mycobacterium gallinarum</name>
    <dbReference type="NCBI Taxonomy" id="39689"/>
    <lineage>
        <taxon>Bacteria</taxon>
        <taxon>Bacillati</taxon>
        <taxon>Actinomycetota</taxon>
        <taxon>Actinomycetes</taxon>
        <taxon>Mycobacteriales</taxon>
        <taxon>Mycobacteriaceae</taxon>
        <taxon>Mycobacterium</taxon>
    </lineage>
</organism>
<sequence>MGQPMTAVDWPAGATEVSDWADVGKTDEFRSFDGPIWTIPEVQYTNDAPARVFVSGTQLRDGTVEERCIRLEGVAWEDMLTSSVARDIATKLLAAATELDRLSRTG</sequence>